<reference evidence="1 2" key="1">
    <citation type="submission" date="2016-10" db="EMBL/GenBank/DDBJ databases">
        <title>The Draft Genome Sequence of the Potato Rhizosphere Bacteria Ochrobactrum sp. IPA7.2.</title>
        <authorList>
            <person name="Gogoleva N.E."/>
            <person name="Khlopko Y.A."/>
            <person name="Burygin G.L."/>
            <person name="Plotnikov A.O."/>
        </authorList>
    </citation>
    <scope>NUCLEOTIDE SEQUENCE [LARGE SCALE GENOMIC DNA]</scope>
    <source>
        <strain evidence="1 2">IPA7.2</strain>
    </source>
</reference>
<dbReference type="RefSeq" id="WP_071632537.1">
    <property type="nucleotide sequence ID" value="NZ_MOEC01000015.1"/>
</dbReference>
<name>A0A1J6HJN4_9HYPH</name>
<dbReference type="EMBL" id="MOEC01000015">
    <property type="protein sequence ID" value="OIS92571.1"/>
    <property type="molecule type" value="Genomic_DNA"/>
</dbReference>
<evidence type="ECO:0000313" key="2">
    <source>
        <dbReference type="Proteomes" id="UP000182985"/>
    </source>
</evidence>
<gene>
    <name evidence="1" type="ORF">BLA27_15410</name>
</gene>
<comment type="caution">
    <text evidence="1">The sequence shown here is derived from an EMBL/GenBank/DDBJ whole genome shotgun (WGS) entry which is preliminary data.</text>
</comment>
<dbReference type="AlphaFoldDB" id="A0A1J6HJN4"/>
<organism evidence="1 2">
    <name type="scientific">Brucella cytisi</name>
    <dbReference type="NCBI Taxonomy" id="407152"/>
    <lineage>
        <taxon>Bacteria</taxon>
        <taxon>Pseudomonadati</taxon>
        <taxon>Pseudomonadota</taxon>
        <taxon>Alphaproteobacteria</taxon>
        <taxon>Hyphomicrobiales</taxon>
        <taxon>Brucellaceae</taxon>
        <taxon>Brucella/Ochrobactrum group</taxon>
        <taxon>Brucella</taxon>
    </lineage>
</organism>
<dbReference type="Proteomes" id="UP000182985">
    <property type="component" value="Unassembled WGS sequence"/>
</dbReference>
<dbReference type="OrthoDB" id="8452716at2"/>
<sequence length="225" mass="24475">MSFEKVTSAEWQKFVTRRTQDLPDQTVAEVLGRFRLVPGGPQDETIDASIHHGNLTIDGDLALPSWVTAVDGDLDVTGKVSTKIEGGDGHVTLVVFGNLTCGSIDHDWASIIFVTGNVIVKDWVFASREDSALVIGGDFKTPIFIGADIWVSVGGAVEMEYGYGYAVNLASFADAYGAPQIHPRHGWRQLVLKLGFGQGRIRDEEQLLGVLEERLYITGSLLRSA</sequence>
<proteinExistence type="predicted"/>
<accession>A0A1J6HJN4</accession>
<protein>
    <submittedName>
        <fullName evidence="1">Uncharacterized protein</fullName>
    </submittedName>
</protein>
<evidence type="ECO:0000313" key="1">
    <source>
        <dbReference type="EMBL" id="OIS92571.1"/>
    </source>
</evidence>
<keyword evidence="2" id="KW-1185">Reference proteome</keyword>